<dbReference type="SUPFAM" id="SSF82861">
    <property type="entry name" value="Mechanosensitive channel protein MscS (YggB), transmembrane region"/>
    <property type="match status" value="1"/>
</dbReference>
<feature type="domain" description="Mechanosensitive ion channel MscS C-terminal" evidence="10">
    <location>
        <begin position="269"/>
        <end position="354"/>
    </location>
</feature>
<dbReference type="Gene3D" id="3.30.70.100">
    <property type="match status" value="1"/>
</dbReference>
<comment type="caution">
    <text evidence="11">The sequence shown here is derived from an EMBL/GenBank/DDBJ whole genome shotgun (WGS) entry which is preliminary data.</text>
</comment>
<keyword evidence="6 8" id="KW-0472">Membrane</keyword>
<evidence type="ECO:0000256" key="5">
    <source>
        <dbReference type="ARBA" id="ARBA00022989"/>
    </source>
</evidence>
<evidence type="ECO:0000256" key="8">
    <source>
        <dbReference type="SAM" id="Phobius"/>
    </source>
</evidence>
<dbReference type="PATRIC" id="fig|1227496.3.peg.977"/>
<dbReference type="Gene3D" id="2.30.30.60">
    <property type="match status" value="1"/>
</dbReference>
<dbReference type="SUPFAM" id="SSF50182">
    <property type="entry name" value="Sm-like ribonucleoproteins"/>
    <property type="match status" value="1"/>
</dbReference>
<proteinExistence type="inferred from homology"/>
<dbReference type="InterPro" id="IPR011066">
    <property type="entry name" value="MscS_channel_C_sf"/>
</dbReference>
<keyword evidence="5 8" id="KW-1133">Transmembrane helix</keyword>
<dbReference type="Gene3D" id="1.10.287.1260">
    <property type="match status" value="1"/>
</dbReference>
<dbReference type="EMBL" id="AOID01000016">
    <property type="protein sequence ID" value="ELY69257.1"/>
    <property type="molecule type" value="Genomic_DNA"/>
</dbReference>
<evidence type="ECO:0000259" key="10">
    <source>
        <dbReference type="Pfam" id="PF21082"/>
    </source>
</evidence>
<accession>L9Y693</accession>
<dbReference type="Pfam" id="PF21082">
    <property type="entry name" value="MS_channel_3rd"/>
    <property type="match status" value="1"/>
</dbReference>
<evidence type="ECO:0000313" key="11">
    <source>
        <dbReference type="EMBL" id="ELY69257.1"/>
    </source>
</evidence>
<dbReference type="STRING" id="1227496.C489_04858"/>
<evidence type="ECO:0000256" key="1">
    <source>
        <dbReference type="ARBA" id="ARBA00004651"/>
    </source>
</evidence>
<feature type="domain" description="Mechanosensitive ion channel MscS" evidence="9">
    <location>
        <begin position="199"/>
        <end position="263"/>
    </location>
</feature>
<dbReference type="InterPro" id="IPR011014">
    <property type="entry name" value="MscS_channel_TM-2"/>
</dbReference>
<feature type="transmembrane region" description="Helical" evidence="8">
    <location>
        <begin position="33"/>
        <end position="52"/>
    </location>
</feature>
<feature type="transmembrane region" description="Helical" evidence="8">
    <location>
        <begin position="151"/>
        <end position="174"/>
    </location>
</feature>
<comment type="subcellular location">
    <subcellularLocation>
        <location evidence="1">Cell membrane</location>
        <topology evidence="1">Multi-pass membrane protein</topology>
    </subcellularLocation>
</comment>
<reference evidence="11 12" key="1">
    <citation type="journal article" date="2014" name="PLoS Genet.">
        <title>Phylogenetically driven sequencing of extremely halophilic archaea reveals strategies for static and dynamic osmo-response.</title>
        <authorList>
            <person name="Becker E.A."/>
            <person name="Seitzer P.M."/>
            <person name="Tritt A."/>
            <person name="Larsen D."/>
            <person name="Krusor M."/>
            <person name="Yao A.I."/>
            <person name="Wu D."/>
            <person name="Madern D."/>
            <person name="Eisen J.A."/>
            <person name="Darling A.E."/>
            <person name="Facciotti M.T."/>
        </authorList>
    </citation>
    <scope>NUCLEOTIDE SEQUENCE [LARGE SCALE GENOMIC DNA]</scope>
    <source>
        <strain evidence="11 12">JCM 10478</strain>
    </source>
</reference>
<feature type="transmembrane region" description="Helical" evidence="8">
    <location>
        <begin position="72"/>
        <end position="91"/>
    </location>
</feature>
<evidence type="ECO:0000256" key="2">
    <source>
        <dbReference type="ARBA" id="ARBA00008017"/>
    </source>
</evidence>
<dbReference type="GO" id="GO:0008381">
    <property type="term" value="F:mechanosensitive monoatomic ion channel activity"/>
    <property type="evidence" value="ECO:0007669"/>
    <property type="project" value="InterPro"/>
</dbReference>
<dbReference type="Proteomes" id="UP000011632">
    <property type="component" value="Unassembled WGS sequence"/>
</dbReference>
<dbReference type="OrthoDB" id="31543at2157"/>
<evidence type="ECO:0000259" key="9">
    <source>
        <dbReference type="Pfam" id="PF00924"/>
    </source>
</evidence>
<dbReference type="InterPro" id="IPR010920">
    <property type="entry name" value="LSM_dom_sf"/>
</dbReference>
<evidence type="ECO:0000256" key="7">
    <source>
        <dbReference type="SAM" id="MobiDB-lite"/>
    </source>
</evidence>
<organism evidence="11 12">
    <name type="scientific">Natrinema versiforme JCM 10478</name>
    <dbReference type="NCBI Taxonomy" id="1227496"/>
    <lineage>
        <taxon>Archaea</taxon>
        <taxon>Methanobacteriati</taxon>
        <taxon>Methanobacteriota</taxon>
        <taxon>Stenosarchaea group</taxon>
        <taxon>Halobacteria</taxon>
        <taxon>Halobacteriales</taxon>
        <taxon>Natrialbaceae</taxon>
        <taxon>Natrinema</taxon>
    </lineage>
</organism>
<comment type="similarity">
    <text evidence="2">Belongs to the MscS (TC 1.A.23) family.</text>
</comment>
<evidence type="ECO:0000313" key="12">
    <source>
        <dbReference type="Proteomes" id="UP000011632"/>
    </source>
</evidence>
<dbReference type="InterPro" id="IPR045275">
    <property type="entry name" value="MscS_archaea/bacteria_type"/>
</dbReference>
<dbReference type="InterPro" id="IPR023408">
    <property type="entry name" value="MscS_beta-dom_sf"/>
</dbReference>
<evidence type="ECO:0000256" key="6">
    <source>
        <dbReference type="ARBA" id="ARBA00023136"/>
    </source>
</evidence>
<dbReference type="InterPro" id="IPR049278">
    <property type="entry name" value="MS_channel_C"/>
</dbReference>
<dbReference type="SUPFAM" id="SSF82689">
    <property type="entry name" value="Mechanosensitive channel protein MscS (YggB), C-terminal domain"/>
    <property type="match status" value="1"/>
</dbReference>
<name>L9Y693_9EURY</name>
<keyword evidence="4 8" id="KW-0812">Transmembrane</keyword>
<dbReference type="PANTHER" id="PTHR30221">
    <property type="entry name" value="SMALL-CONDUCTANCE MECHANOSENSITIVE CHANNEL"/>
    <property type="match status" value="1"/>
</dbReference>
<keyword evidence="12" id="KW-1185">Reference proteome</keyword>
<evidence type="ECO:0000256" key="3">
    <source>
        <dbReference type="ARBA" id="ARBA00022475"/>
    </source>
</evidence>
<feature type="region of interest" description="Disordered" evidence="7">
    <location>
        <begin position="365"/>
        <end position="386"/>
    </location>
</feature>
<dbReference type="InterPro" id="IPR006685">
    <property type="entry name" value="MscS_channel_2nd"/>
</dbReference>
<dbReference type="Pfam" id="PF00924">
    <property type="entry name" value="MS_channel_2nd"/>
    <property type="match status" value="1"/>
</dbReference>
<protein>
    <submittedName>
        <fullName evidence="11">Mechanosensitive ion channel MscS</fullName>
    </submittedName>
</protein>
<dbReference type="RefSeq" id="WP_006430028.1">
    <property type="nucleotide sequence ID" value="NZ_AOID01000016.1"/>
</dbReference>
<dbReference type="PANTHER" id="PTHR30221:SF20">
    <property type="entry name" value="SMALL-CONDUCTANCE MECHANOSENSITIVE CHANNEL"/>
    <property type="match status" value="1"/>
</dbReference>
<keyword evidence="3" id="KW-1003">Cell membrane</keyword>
<gene>
    <name evidence="11" type="ORF">C489_04858</name>
</gene>
<evidence type="ECO:0000256" key="4">
    <source>
        <dbReference type="ARBA" id="ARBA00022692"/>
    </source>
</evidence>
<sequence>MFRVLSSVFPLRSSLRPEPIPWLQETYLSSFEAQVVATLLVVAVLPVGIRAASHVRSIVRRRNGRQLAEASAVLVLASIVFLSVYAFSVIWQVTYVLSVTLETMLIDRWLAAQQLISVAVVVIAYLAIRFVNRSIDKLAQTNALTKHQSEVAYHVTDIGIVAFAGTVLLTLWGIDLTNIFIGAGAITAVVALTARETLTAMLAGFILLFSRPFAVGDWIEVDETTGIVTDVTIFTTKIQTFGDKHVLIPNDQVTNNPLTNYSKNDQLRIDVDVGVDYTDDLEHARSVIVDAVGDLEEIKNAPNPQVIAKRFDESAVVLECRVWIGDPTMRRKLDAQTAMIEAIMDAFDREGITIPYPQRVHAARDDSGFRVSGPNPEETGIRPIND</sequence>
<dbReference type="GO" id="GO:0005886">
    <property type="term" value="C:plasma membrane"/>
    <property type="evidence" value="ECO:0007669"/>
    <property type="project" value="UniProtKB-SubCell"/>
</dbReference>
<feature type="transmembrane region" description="Helical" evidence="8">
    <location>
        <begin position="111"/>
        <end position="131"/>
    </location>
</feature>
<dbReference type="AlphaFoldDB" id="L9Y693"/>